<accession>A0A3M7RPS8</accession>
<name>A0A3M7RPS8_BRAPC</name>
<proteinExistence type="predicted"/>
<protein>
    <submittedName>
        <fullName evidence="1">Uncharacterized protein</fullName>
    </submittedName>
</protein>
<evidence type="ECO:0000313" key="2">
    <source>
        <dbReference type="Proteomes" id="UP000276133"/>
    </source>
</evidence>
<dbReference type="AlphaFoldDB" id="A0A3M7RPS8"/>
<evidence type="ECO:0000313" key="1">
    <source>
        <dbReference type="EMBL" id="RNA25583.1"/>
    </source>
</evidence>
<organism evidence="1 2">
    <name type="scientific">Brachionus plicatilis</name>
    <name type="common">Marine rotifer</name>
    <name type="synonym">Brachionus muelleri</name>
    <dbReference type="NCBI Taxonomy" id="10195"/>
    <lineage>
        <taxon>Eukaryota</taxon>
        <taxon>Metazoa</taxon>
        <taxon>Spiralia</taxon>
        <taxon>Gnathifera</taxon>
        <taxon>Rotifera</taxon>
        <taxon>Eurotatoria</taxon>
        <taxon>Monogononta</taxon>
        <taxon>Pseudotrocha</taxon>
        <taxon>Ploima</taxon>
        <taxon>Brachionidae</taxon>
        <taxon>Brachionus</taxon>
    </lineage>
</organism>
<gene>
    <name evidence="1" type="ORF">BpHYR1_035625</name>
</gene>
<keyword evidence="2" id="KW-1185">Reference proteome</keyword>
<comment type="caution">
    <text evidence="1">The sequence shown here is derived from an EMBL/GenBank/DDBJ whole genome shotgun (WGS) entry which is preliminary data.</text>
</comment>
<reference evidence="1 2" key="1">
    <citation type="journal article" date="2018" name="Sci. Rep.">
        <title>Genomic signatures of local adaptation to the degree of environmental predictability in rotifers.</title>
        <authorList>
            <person name="Franch-Gras L."/>
            <person name="Hahn C."/>
            <person name="Garcia-Roger E.M."/>
            <person name="Carmona M.J."/>
            <person name="Serra M."/>
            <person name="Gomez A."/>
        </authorList>
    </citation>
    <scope>NUCLEOTIDE SEQUENCE [LARGE SCALE GENOMIC DNA]</scope>
    <source>
        <strain evidence="1">HYR1</strain>
    </source>
</reference>
<sequence>MGRFLFKITKTVGNRFFIMCYVTIPLAKKIFCLAPIQFCYDFDIFFLKNYPRVLEEWFCKFNIVQKKNCSACKNGAQELDFFTFRPNHFCLKIKINFDDLAQKDTSGKPIYTQILSIILNN</sequence>
<dbReference type="EMBL" id="REGN01002896">
    <property type="protein sequence ID" value="RNA25583.1"/>
    <property type="molecule type" value="Genomic_DNA"/>
</dbReference>
<dbReference type="Proteomes" id="UP000276133">
    <property type="component" value="Unassembled WGS sequence"/>
</dbReference>